<evidence type="ECO:0000313" key="6">
    <source>
        <dbReference type="Proteomes" id="UP001171751"/>
    </source>
</evidence>
<dbReference type="Proteomes" id="UP001171751">
    <property type="component" value="Unassembled WGS sequence"/>
</dbReference>
<dbReference type="EMBL" id="JAUNQW010000004">
    <property type="protein sequence ID" value="MDO5457033.1"/>
    <property type="molecule type" value="Genomic_DNA"/>
</dbReference>
<evidence type="ECO:0000259" key="4">
    <source>
        <dbReference type="PROSITE" id="PS51118"/>
    </source>
</evidence>
<feature type="domain" description="HTH hxlR-type" evidence="4">
    <location>
        <begin position="14"/>
        <end position="114"/>
    </location>
</feature>
<evidence type="ECO:0000256" key="2">
    <source>
        <dbReference type="ARBA" id="ARBA00023125"/>
    </source>
</evidence>
<evidence type="ECO:0000256" key="1">
    <source>
        <dbReference type="ARBA" id="ARBA00023015"/>
    </source>
</evidence>
<keyword evidence="6" id="KW-1185">Reference proteome</keyword>
<keyword evidence="1" id="KW-0805">Transcription regulation</keyword>
<dbReference type="InterPro" id="IPR036388">
    <property type="entry name" value="WH-like_DNA-bd_sf"/>
</dbReference>
<dbReference type="InterPro" id="IPR036390">
    <property type="entry name" value="WH_DNA-bd_sf"/>
</dbReference>
<dbReference type="PANTHER" id="PTHR33204:SF37">
    <property type="entry name" value="HTH-TYPE TRANSCRIPTIONAL REGULATOR YODB"/>
    <property type="match status" value="1"/>
</dbReference>
<accession>A0AA43RMD5</accession>
<name>A0AA43RMD5_9LACT</name>
<dbReference type="InterPro" id="IPR002577">
    <property type="entry name" value="HTH_HxlR"/>
</dbReference>
<gene>
    <name evidence="5" type="ORF">Q4F26_01680</name>
</gene>
<dbReference type="Pfam" id="PF01638">
    <property type="entry name" value="HxlR"/>
    <property type="match status" value="1"/>
</dbReference>
<dbReference type="PANTHER" id="PTHR33204">
    <property type="entry name" value="TRANSCRIPTIONAL REGULATOR, MARR FAMILY"/>
    <property type="match status" value="1"/>
</dbReference>
<evidence type="ECO:0000313" key="5">
    <source>
        <dbReference type="EMBL" id="MDO5457033.1"/>
    </source>
</evidence>
<proteinExistence type="predicted"/>
<organism evidence="5 6">
    <name type="scientific">Atopococcus tabaci</name>
    <dbReference type="NCBI Taxonomy" id="269774"/>
    <lineage>
        <taxon>Bacteria</taxon>
        <taxon>Bacillati</taxon>
        <taxon>Bacillota</taxon>
        <taxon>Bacilli</taxon>
        <taxon>Lactobacillales</taxon>
        <taxon>Carnobacteriaceae</taxon>
        <taxon>Atopococcus</taxon>
    </lineage>
</organism>
<reference evidence="5" key="1">
    <citation type="submission" date="2023-07" db="EMBL/GenBank/DDBJ databases">
        <title>Between Cages and Wild: Unraveling the Impact of Captivity on Animal Microbiomes and Antimicrobial Resistance.</title>
        <authorList>
            <person name="Schmartz G.P."/>
            <person name="Rehner J."/>
            <person name="Schuff M.J."/>
            <person name="Becker S.L."/>
            <person name="Kravczyk M."/>
            <person name="Gurevich A."/>
            <person name="Francke R."/>
            <person name="Mueller R."/>
            <person name="Keller V."/>
            <person name="Keller A."/>
        </authorList>
    </citation>
    <scope>NUCLEOTIDE SEQUENCE</scope>
    <source>
        <strain evidence="5">S39M_St_73</strain>
    </source>
</reference>
<dbReference type="AlphaFoldDB" id="A0AA43RMD5"/>
<protein>
    <submittedName>
        <fullName evidence="5">Helix-turn-helix domain-containing protein</fullName>
    </submittedName>
</protein>
<dbReference type="SUPFAM" id="SSF46785">
    <property type="entry name" value="Winged helix' DNA-binding domain"/>
    <property type="match status" value="1"/>
</dbReference>
<sequence length="119" mass="13385">MSKIIASNEQPAICPKFEFTFGILGKKWNGLIIEVLLEGESTLRFIDLSNSIEGVSDRVLTERLKELESLGIIQRAGGPNNVRAGYCLTEKGEALHKVMNEVQEWADEWVCNEECQETK</sequence>
<comment type="caution">
    <text evidence="5">The sequence shown here is derived from an EMBL/GenBank/DDBJ whole genome shotgun (WGS) entry which is preliminary data.</text>
</comment>
<keyword evidence="3" id="KW-0804">Transcription</keyword>
<dbReference type="Gene3D" id="1.10.10.10">
    <property type="entry name" value="Winged helix-like DNA-binding domain superfamily/Winged helix DNA-binding domain"/>
    <property type="match status" value="1"/>
</dbReference>
<dbReference type="GO" id="GO:0003677">
    <property type="term" value="F:DNA binding"/>
    <property type="evidence" value="ECO:0007669"/>
    <property type="project" value="UniProtKB-KW"/>
</dbReference>
<dbReference type="PROSITE" id="PS51118">
    <property type="entry name" value="HTH_HXLR"/>
    <property type="match status" value="1"/>
</dbReference>
<evidence type="ECO:0000256" key="3">
    <source>
        <dbReference type="ARBA" id="ARBA00023163"/>
    </source>
</evidence>
<keyword evidence="2" id="KW-0238">DNA-binding</keyword>